<evidence type="ECO:0000313" key="3">
    <source>
        <dbReference type="Proteomes" id="UP001078443"/>
    </source>
</evidence>
<dbReference type="RefSeq" id="WP_268041299.1">
    <property type="nucleotide sequence ID" value="NZ_JAPQER010000004.1"/>
</dbReference>
<keyword evidence="3" id="KW-1185">Reference proteome</keyword>
<evidence type="ECO:0000259" key="1">
    <source>
        <dbReference type="Pfam" id="PF02915"/>
    </source>
</evidence>
<dbReference type="EMBL" id="JAPQER010000004">
    <property type="protein sequence ID" value="MCY6484982.1"/>
    <property type="molecule type" value="Genomic_DNA"/>
</dbReference>
<dbReference type="Gene3D" id="6.10.140.1960">
    <property type="match status" value="2"/>
</dbReference>
<evidence type="ECO:0000313" key="2">
    <source>
        <dbReference type="EMBL" id="MCY6484982.1"/>
    </source>
</evidence>
<dbReference type="CDD" id="cd00657">
    <property type="entry name" value="Ferritin_like"/>
    <property type="match status" value="1"/>
</dbReference>
<feature type="domain" description="Rubrerythrin diiron-binding" evidence="1">
    <location>
        <begin position="21"/>
        <end position="154"/>
    </location>
</feature>
<dbReference type="InterPro" id="IPR009078">
    <property type="entry name" value="Ferritin-like_SF"/>
</dbReference>
<dbReference type="Proteomes" id="UP001078443">
    <property type="component" value="Unassembled WGS sequence"/>
</dbReference>
<comment type="caution">
    <text evidence="2">The sequence shown here is derived from an EMBL/GenBank/DDBJ whole genome shotgun (WGS) entry which is preliminary data.</text>
</comment>
<protein>
    <recommendedName>
        <fullName evidence="1">Rubrerythrin diiron-binding domain-containing protein</fullName>
    </recommendedName>
</protein>
<dbReference type="Pfam" id="PF02915">
    <property type="entry name" value="Rubrerythrin"/>
    <property type="match status" value="1"/>
</dbReference>
<reference evidence="2" key="1">
    <citation type="submission" date="2022-12" db="EMBL/GenBank/DDBJ databases">
        <authorList>
            <person name="Wang J."/>
        </authorList>
    </citation>
    <scope>NUCLEOTIDE SEQUENCE</scope>
    <source>
        <strain evidence="2">HY-45-18</strain>
    </source>
</reference>
<organism evidence="2 3">
    <name type="scientific">Clostridium aestuarii</name>
    <dbReference type="NCBI Taxonomy" id="338193"/>
    <lineage>
        <taxon>Bacteria</taxon>
        <taxon>Bacillati</taxon>
        <taxon>Bacillota</taxon>
        <taxon>Clostridia</taxon>
        <taxon>Eubacteriales</taxon>
        <taxon>Clostridiaceae</taxon>
        <taxon>Clostridium</taxon>
    </lineage>
</organism>
<dbReference type="InterPro" id="IPR003251">
    <property type="entry name" value="Rr_diiron-bd_dom"/>
</dbReference>
<sequence>MSYTTEGQPQGYSYFYTNKIREAMISEIIAINGYAYHIAHSNIKDINEVWHHIMEDEKRHYGMFLELLRKYDPVQFKKFLGASDHVKFSKKAEPLNVYGKYSEGLTLNFIRNDIKGELEAVILYEQNALEAPYKDIKQTYYEIIADEKEHAEELTLVLMHYDKDSYGPIENK</sequence>
<gene>
    <name evidence="2" type="ORF">OW763_11570</name>
</gene>
<proteinExistence type="predicted"/>
<name>A0ABT4D157_9CLOT</name>
<dbReference type="SUPFAM" id="SSF47240">
    <property type="entry name" value="Ferritin-like"/>
    <property type="match status" value="1"/>
</dbReference>
<accession>A0ABT4D157</accession>